<dbReference type="EMBL" id="JAADJT010000015">
    <property type="protein sequence ID" value="NGZ87876.1"/>
    <property type="molecule type" value="Genomic_DNA"/>
</dbReference>
<sequence>MPSDVYVDLVNRTGEPCYGDKSEAVLSALIRNWLAGAASAPESRADDKTTSTKGYQWKQVFLPDGTELRATFQGRSTYAKVENEKIICGGECITPSRLANANGCGTRNAWRAIWLKFPGTSKWQLAASCRTIA</sequence>
<reference evidence="1 2" key="1">
    <citation type="submission" date="2020-01" db="EMBL/GenBank/DDBJ databases">
        <authorList>
            <person name="Lee S.D."/>
        </authorList>
    </citation>
    <scope>NUCLEOTIDE SEQUENCE [LARGE SCALE GENOMIC DNA]</scope>
    <source>
        <strain evidence="1 2">SAP-35</strain>
    </source>
</reference>
<name>A0ABX0FT59_9BURK</name>
<reference evidence="2" key="2">
    <citation type="submission" date="2023-07" db="EMBL/GenBank/DDBJ databases">
        <title>Duganella aceri sp. nov., isolated from tree sap.</title>
        <authorList>
            <person name="Kim I.S."/>
        </authorList>
    </citation>
    <scope>NUCLEOTIDE SEQUENCE [LARGE SCALE GENOMIC DNA]</scope>
    <source>
        <strain evidence="2">SAP-35</strain>
    </source>
</reference>
<evidence type="ECO:0000313" key="1">
    <source>
        <dbReference type="EMBL" id="NGZ87876.1"/>
    </source>
</evidence>
<gene>
    <name evidence="1" type="ORF">GW587_26900</name>
</gene>
<evidence type="ECO:0000313" key="2">
    <source>
        <dbReference type="Proteomes" id="UP000666369"/>
    </source>
</evidence>
<protein>
    <submittedName>
        <fullName evidence="1">Uncharacterized protein</fullName>
    </submittedName>
</protein>
<organism evidence="1 2">
    <name type="scientific">Duganella aceris</name>
    <dbReference type="NCBI Taxonomy" id="2703883"/>
    <lineage>
        <taxon>Bacteria</taxon>
        <taxon>Pseudomonadati</taxon>
        <taxon>Pseudomonadota</taxon>
        <taxon>Betaproteobacteria</taxon>
        <taxon>Burkholderiales</taxon>
        <taxon>Oxalobacteraceae</taxon>
        <taxon>Telluria group</taxon>
        <taxon>Duganella</taxon>
    </lineage>
</organism>
<keyword evidence="2" id="KW-1185">Reference proteome</keyword>
<proteinExistence type="predicted"/>
<comment type="caution">
    <text evidence="1">The sequence shown here is derived from an EMBL/GenBank/DDBJ whole genome shotgun (WGS) entry which is preliminary data.</text>
</comment>
<accession>A0ABX0FT59</accession>
<dbReference type="Proteomes" id="UP000666369">
    <property type="component" value="Unassembled WGS sequence"/>
</dbReference>